<dbReference type="InterPro" id="IPR005335">
    <property type="entry name" value="Terminase_ssu"/>
</dbReference>
<evidence type="ECO:0000256" key="1">
    <source>
        <dbReference type="ARBA" id="ARBA00022612"/>
    </source>
</evidence>
<evidence type="ECO:0000256" key="3">
    <source>
        <dbReference type="SAM" id="MobiDB-lite"/>
    </source>
</evidence>
<evidence type="ECO:0000313" key="5">
    <source>
        <dbReference type="Proteomes" id="UP000178776"/>
    </source>
</evidence>
<evidence type="ECO:0000313" key="4">
    <source>
        <dbReference type="EMBL" id="AOZ48832.1"/>
    </source>
</evidence>
<accession>A0A1D9LC46</accession>
<dbReference type="EMBL" id="CP017707">
    <property type="protein sequence ID" value="AOZ48832.1"/>
    <property type="molecule type" value="Genomic_DNA"/>
</dbReference>
<dbReference type="Gene3D" id="1.10.10.1400">
    <property type="entry name" value="Terminase, small subunit, N-terminal DNA-binding domain, HTH motif"/>
    <property type="match status" value="1"/>
</dbReference>
<keyword evidence="1" id="KW-1188">Viral release from host cell</keyword>
<dbReference type="PANTHER" id="PTHR41328">
    <property type="entry name" value="TERMINASE SMALL SUBUNIT-RELATED"/>
    <property type="match status" value="1"/>
</dbReference>
<dbReference type="Proteomes" id="UP000178776">
    <property type="component" value="Chromosome"/>
</dbReference>
<gene>
    <name evidence="4" type="ORF">BKX93_01690</name>
</gene>
<feature type="compositionally biased region" description="Basic and acidic residues" evidence="3">
    <location>
        <begin position="221"/>
        <end position="235"/>
    </location>
</feature>
<name>A0A1D9LC46_9NEIS</name>
<dbReference type="InterPro" id="IPR052404">
    <property type="entry name" value="SPP1-like_terminase"/>
</dbReference>
<proteinExistence type="predicted"/>
<sequence>MAKEISKQQKLFVLEYLKDLNATAAYLRAGYKSKGPAAESNAARLIRNDRVARAIEEAMQARSYRTEITADKVLDRLWQIATADPNDLVQYRRDNCRHCWGAGHQYQWTEAEFEQAQREAKEKGDDQPDIAGGFGFIATRDPHPECPECAGEGRGKIFVTDTRRVKGAARLLYAGVKQGKDGLELKMHDQLAALNKVAEHIGLFRDAAAMRRAEEMHRAELAAKQAATDKIRRDLDDGDDDKPTPVQIVVEVKDARKRGDDA</sequence>
<reference evidence="4 5" key="1">
    <citation type="submission" date="2016-10" db="EMBL/GenBank/DDBJ databases">
        <title>Chromobacterium muskegensis sp. nov., an insecticidal bacterium isolated from Sphagnum bogs.</title>
        <authorList>
            <person name="Sparks M.E."/>
            <person name="Blackburn M.B."/>
            <person name="Gundersen-Rindal D.E."/>
            <person name="Mitchell A."/>
            <person name="Farrar R."/>
            <person name="Kuhar D."/>
        </authorList>
    </citation>
    <scope>NUCLEOTIDE SEQUENCE [LARGE SCALE GENOMIC DNA]</scope>
    <source>
        <strain evidence="4 5">21-1</strain>
    </source>
</reference>
<protein>
    <recommendedName>
        <fullName evidence="6">Terminase small subunit</fullName>
    </recommendedName>
</protein>
<feature type="region of interest" description="Disordered" evidence="3">
    <location>
        <begin position="221"/>
        <end position="246"/>
    </location>
</feature>
<dbReference type="GO" id="GO:0051276">
    <property type="term" value="P:chromosome organization"/>
    <property type="evidence" value="ECO:0007669"/>
    <property type="project" value="InterPro"/>
</dbReference>
<organism evidence="4 5">
    <name type="scientific">Chromobacterium vaccinii</name>
    <dbReference type="NCBI Taxonomy" id="1108595"/>
    <lineage>
        <taxon>Bacteria</taxon>
        <taxon>Pseudomonadati</taxon>
        <taxon>Pseudomonadota</taxon>
        <taxon>Betaproteobacteria</taxon>
        <taxon>Neisseriales</taxon>
        <taxon>Chromobacteriaceae</taxon>
        <taxon>Chromobacterium</taxon>
    </lineage>
</organism>
<keyword evidence="2" id="KW-0231">Viral genome packaging</keyword>
<dbReference type="Pfam" id="PF03592">
    <property type="entry name" value="Terminase_2"/>
    <property type="match status" value="1"/>
</dbReference>
<dbReference type="PANTHER" id="PTHR41328:SF2">
    <property type="entry name" value="TERMINASE SMALL SUBUNIT"/>
    <property type="match status" value="1"/>
</dbReference>
<dbReference type="AlphaFoldDB" id="A0A1D9LC46"/>
<evidence type="ECO:0000256" key="2">
    <source>
        <dbReference type="ARBA" id="ARBA00023219"/>
    </source>
</evidence>
<dbReference type="GeneID" id="68839932"/>
<dbReference type="STRING" id="1108595.BKX93_01690"/>
<evidence type="ECO:0008006" key="6">
    <source>
        <dbReference type="Google" id="ProtNLM"/>
    </source>
</evidence>
<dbReference type="InterPro" id="IPR038713">
    <property type="entry name" value="Terminase_Gp1_N_sf"/>
</dbReference>
<dbReference type="RefSeq" id="WP_070978366.1">
    <property type="nucleotide sequence ID" value="NZ_CP017707.1"/>
</dbReference>
<dbReference type="KEGG" id="cvc:BKX93_01690"/>